<feature type="transmembrane region" description="Helical" evidence="1">
    <location>
        <begin position="60"/>
        <end position="85"/>
    </location>
</feature>
<keyword evidence="1" id="KW-0472">Membrane</keyword>
<evidence type="ECO:0000313" key="3">
    <source>
        <dbReference type="Proteomes" id="UP000016662"/>
    </source>
</evidence>
<evidence type="ECO:0000256" key="1">
    <source>
        <dbReference type="SAM" id="Phobius"/>
    </source>
</evidence>
<gene>
    <name evidence="2" type="ORF">RUMCAL_00004</name>
</gene>
<name>U2KGE3_9FIRM</name>
<organism evidence="2 3">
    <name type="scientific">Ruminococcus callidus ATCC 27760</name>
    <dbReference type="NCBI Taxonomy" id="411473"/>
    <lineage>
        <taxon>Bacteria</taxon>
        <taxon>Bacillati</taxon>
        <taxon>Bacillota</taxon>
        <taxon>Clostridia</taxon>
        <taxon>Eubacteriales</taxon>
        <taxon>Oscillospiraceae</taxon>
        <taxon>Ruminococcus</taxon>
    </lineage>
</organism>
<dbReference type="AlphaFoldDB" id="U2KGE3"/>
<feature type="transmembrane region" description="Helical" evidence="1">
    <location>
        <begin position="33"/>
        <end position="54"/>
    </location>
</feature>
<proteinExistence type="predicted"/>
<dbReference type="EMBL" id="AWVF01000001">
    <property type="protein sequence ID" value="ERJ97591.1"/>
    <property type="molecule type" value="Genomic_DNA"/>
</dbReference>
<reference evidence="2 3" key="1">
    <citation type="submission" date="2013-07" db="EMBL/GenBank/DDBJ databases">
        <authorList>
            <person name="Weinstock G."/>
            <person name="Sodergren E."/>
            <person name="Wylie T."/>
            <person name="Fulton L."/>
            <person name="Fulton R."/>
            <person name="Fronick C."/>
            <person name="O'Laughlin M."/>
            <person name="Godfrey J."/>
            <person name="Miner T."/>
            <person name="Herter B."/>
            <person name="Appelbaum E."/>
            <person name="Cordes M."/>
            <person name="Lek S."/>
            <person name="Wollam A."/>
            <person name="Pepin K.H."/>
            <person name="Palsikar V.B."/>
            <person name="Mitreva M."/>
            <person name="Wilson R.K."/>
        </authorList>
    </citation>
    <scope>NUCLEOTIDE SEQUENCE [LARGE SCALE GENOMIC DNA]</scope>
    <source>
        <strain evidence="2 3">ATCC 27760</strain>
    </source>
</reference>
<evidence type="ECO:0000313" key="2">
    <source>
        <dbReference type="EMBL" id="ERJ97591.1"/>
    </source>
</evidence>
<keyword evidence="1" id="KW-0812">Transmembrane</keyword>
<keyword evidence="1" id="KW-1133">Transmembrane helix</keyword>
<dbReference type="HOGENOM" id="CLU_1659450_0_0_9"/>
<sequence length="159" mass="18856">MLIEILILIIIFAVFHFVCKNDPSTNKVKYPKLYLCIGILSLSFWLFFIILMLIDNVPIYNIPIFCSFVLAGMILISVIIIMSYFNIYTIYDDVSFTHSNFWRRKCTIHYSDIKIVYRKKHAKYLVVFESDDGRITIDSKYTIGYSEFIEKVNKNRFKD</sequence>
<protein>
    <submittedName>
        <fullName evidence="2">Uncharacterized protein</fullName>
    </submittedName>
</protein>
<keyword evidence="3" id="KW-1185">Reference proteome</keyword>
<feature type="transmembrane region" description="Helical" evidence="1">
    <location>
        <begin position="6"/>
        <end position="21"/>
    </location>
</feature>
<dbReference type="Proteomes" id="UP000016662">
    <property type="component" value="Unassembled WGS sequence"/>
</dbReference>
<accession>U2KGE3</accession>
<comment type="caution">
    <text evidence="2">The sequence shown here is derived from an EMBL/GenBank/DDBJ whole genome shotgun (WGS) entry which is preliminary data.</text>
</comment>